<protein>
    <recommendedName>
        <fullName evidence="4">Glycosyltransferase RgtA/B/C/D-like domain-containing protein</fullName>
    </recommendedName>
</protein>
<feature type="transmembrane region" description="Helical" evidence="1">
    <location>
        <begin position="209"/>
        <end position="227"/>
    </location>
</feature>
<feature type="transmembrane region" description="Helical" evidence="1">
    <location>
        <begin position="234"/>
        <end position="250"/>
    </location>
</feature>
<feature type="transmembrane region" description="Helical" evidence="1">
    <location>
        <begin position="270"/>
        <end position="287"/>
    </location>
</feature>
<keyword evidence="3" id="KW-1185">Reference proteome</keyword>
<dbReference type="RefSeq" id="WP_345116694.1">
    <property type="nucleotide sequence ID" value="NZ_BAABDH010000106.1"/>
</dbReference>
<gene>
    <name evidence="2" type="ORF">GCM10022406_34200</name>
</gene>
<feature type="transmembrane region" description="Helical" evidence="1">
    <location>
        <begin position="111"/>
        <end position="130"/>
    </location>
</feature>
<keyword evidence="1" id="KW-1133">Transmembrane helix</keyword>
<evidence type="ECO:0000313" key="2">
    <source>
        <dbReference type="EMBL" id="GAA3949403.1"/>
    </source>
</evidence>
<evidence type="ECO:0000256" key="1">
    <source>
        <dbReference type="SAM" id="Phobius"/>
    </source>
</evidence>
<dbReference type="EMBL" id="BAABDH010000106">
    <property type="protein sequence ID" value="GAA3949403.1"/>
    <property type="molecule type" value="Genomic_DNA"/>
</dbReference>
<evidence type="ECO:0000313" key="3">
    <source>
        <dbReference type="Proteomes" id="UP001499909"/>
    </source>
</evidence>
<accession>A0ABP7NM47</accession>
<feature type="transmembrane region" description="Helical" evidence="1">
    <location>
        <begin position="84"/>
        <end position="104"/>
    </location>
</feature>
<name>A0ABP7NM47_9BACT</name>
<reference evidence="3" key="1">
    <citation type="journal article" date="2019" name="Int. J. Syst. Evol. Microbiol.">
        <title>The Global Catalogue of Microorganisms (GCM) 10K type strain sequencing project: providing services to taxonomists for standard genome sequencing and annotation.</title>
        <authorList>
            <consortium name="The Broad Institute Genomics Platform"/>
            <consortium name="The Broad Institute Genome Sequencing Center for Infectious Disease"/>
            <person name="Wu L."/>
            <person name="Ma J."/>
        </authorList>
    </citation>
    <scope>NUCLEOTIDE SEQUENCE [LARGE SCALE GENOMIC DNA]</scope>
    <source>
        <strain evidence="3">JCM 17214</strain>
    </source>
</reference>
<organism evidence="2 3">
    <name type="scientific">Hymenobacter algoricola</name>
    <dbReference type="NCBI Taxonomy" id="486267"/>
    <lineage>
        <taxon>Bacteria</taxon>
        <taxon>Pseudomonadati</taxon>
        <taxon>Bacteroidota</taxon>
        <taxon>Cytophagia</taxon>
        <taxon>Cytophagales</taxon>
        <taxon>Hymenobacteraceae</taxon>
        <taxon>Hymenobacter</taxon>
    </lineage>
</organism>
<comment type="caution">
    <text evidence="2">The sequence shown here is derived from an EMBL/GenBank/DDBJ whole genome shotgun (WGS) entry which is preliminary data.</text>
</comment>
<keyword evidence="1" id="KW-0812">Transmembrane</keyword>
<feature type="transmembrane region" description="Helical" evidence="1">
    <location>
        <begin position="299"/>
        <end position="318"/>
    </location>
</feature>
<keyword evidence="1" id="KW-0472">Membrane</keyword>
<proteinExistence type="predicted"/>
<evidence type="ECO:0008006" key="4">
    <source>
        <dbReference type="Google" id="ProtNLM"/>
    </source>
</evidence>
<dbReference type="Proteomes" id="UP001499909">
    <property type="component" value="Unassembled WGS sequence"/>
</dbReference>
<feature type="transmembrane region" description="Helical" evidence="1">
    <location>
        <begin position="15"/>
        <end position="37"/>
    </location>
</feature>
<feature type="transmembrane region" description="Helical" evidence="1">
    <location>
        <begin position="165"/>
        <end position="189"/>
    </location>
</feature>
<feature type="transmembrane region" description="Helical" evidence="1">
    <location>
        <begin position="136"/>
        <end position="153"/>
    </location>
</feature>
<sequence>MLAAKNDNQTRKNAWWLLLALAAVAAVRLYGLAGAALPDYDSVRNWQIVQEVARGNLRNLFHHGSPGFSLLYAPVAWLTTDYRVFQHLNALLAVGAVGVLAAFVGREARLLPVETALLALLTGSSVFLTFSGRDFTMGSASLLVFAALLRAYYRRLRSPGRAPLLRATLWLTLGLSLNYKFLLTLPILAVFELLQQDGLLRQRGNGWRVLAILAGPYGLLSGIGMLAGLPWYRWVGVYYTIAFPGAANAAGRTGTAQLDGLYYLQFLRDFESPLVLLALVVVPVLWRRELLVGLRRMNLLRYLALWAYCYLAGMSVLIKAPRGLLPAYGLFYALAFLSLRRVLPPRRLLVVALLAVGFNLYRVQREIYAYTPSHYADAAAWLRAHGGHRVASTVGQGLAPFQASADSLVVVTHESQLPALRRRGYRYVLLDAYWRVAQVPNFGALATRPALAAWPEPLLTSPLLFLEHSEFTGLSYRETLARQQAARCDSVQLRLLAL</sequence>